<reference evidence="2" key="2">
    <citation type="submission" date="2025-08" db="UniProtKB">
        <authorList>
            <consortium name="EnsemblFungi"/>
        </authorList>
    </citation>
    <scope>IDENTIFICATION</scope>
    <source>
        <strain evidence="2">4287 / CBS 123668 / FGSC 9935 / NRRL 34936</strain>
    </source>
</reference>
<dbReference type="EnsemblFungi" id="FOXG_02350T0">
    <property type="protein sequence ID" value="FOXG_02350P0"/>
    <property type="gene ID" value="FOXG_02350"/>
</dbReference>
<dbReference type="AlphaFoldDB" id="A0A0D2XEL5"/>
<protein>
    <submittedName>
        <fullName evidence="2">Uncharacterized protein</fullName>
    </submittedName>
</protein>
<accession>A0A0D2XEL5</accession>
<feature type="compositionally biased region" description="Polar residues" evidence="1">
    <location>
        <begin position="52"/>
        <end position="79"/>
    </location>
</feature>
<dbReference type="Proteomes" id="UP000002489">
    <property type="component" value="Unassembled WGS sequence"/>
</dbReference>
<reference evidence="3" key="1">
    <citation type="journal article" date="2012" name="Mol. Plant Microbe Interact.">
        <title>A highly conserved effector in Fusarium oxysporum is required for full virulence on Arabidopsis.</title>
        <authorList>
            <person name="Thatcher L.F."/>
            <person name="Gardiner D.M."/>
            <person name="Kazan K."/>
            <person name="Manners J."/>
        </authorList>
    </citation>
    <scope>NUCLEOTIDE SEQUENCE [LARGE SCALE GENOMIC DNA]</scope>
    <source>
        <strain evidence="3">Fo5176</strain>
    </source>
</reference>
<organism evidence="2 3">
    <name type="scientific">Fusarium oxysporum (strain Fo5176)</name>
    <name type="common">Fusarium vascular wilt</name>
    <dbReference type="NCBI Taxonomy" id="660025"/>
    <lineage>
        <taxon>Eukaryota</taxon>
        <taxon>Fungi</taxon>
        <taxon>Dikarya</taxon>
        <taxon>Ascomycota</taxon>
        <taxon>Pezizomycotina</taxon>
        <taxon>Sordariomycetes</taxon>
        <taxon>Hypocreomycetidae</taxon>
        <taxon>Hypocreales</taxon>
        <taxon>Nectriaceae</taxon>
        <taxon>Fusarium</taxon>
        <taxon>Fusarium oxysporum species complex</taxon>
    </lineage>
</organism>
<evidence type="ECO:0000313" key="3">
    <source>
        <dbReference type="Proteomes" id="UP000002489"/>
    </source>
</evidence>
<evidence type="ECO:0000256" key="1">
    <source>
        <dbReference type="SAM" id="MobiDB-lite"/>
    </source>
</evidence>
<proteinExistence type="predicted"/>
<name>A0A0D2XEL5_FUSOF</name>
<evidence type="ECO:0000313" key="2">
    <source>
        <dbReference type="EnsemblFungi" id="FOXG_02350P0"/>
    </source>
</evidence>
<sequence length="108" mass="11490">IAANSDPGTLSVLGLNAIRNSWMSKEVALNTLILVTAIGSAATTPVRRKTKTSNAMKSATRTRSTAQNTPKSFSASSRNAIPTGMTLNVTARNTIVRWPTATIEHTSY</sequence>
<feature type="region of interest" description="Disordered" evidence="1">
    <location>
        <begin position="46"/>
        <end position="79"/>
    </location>
</feature>